<dbReference type="AlphaFoldDB" id="A0A4P7NJ77"/>
<proteinExistence type="predicted"/>
<sequence>MDVLPSGMQLLGIEVWGWDRGGGNSKLVDVHILNKLTYPPVYGMWRFKLSIYSYLNMLRGAAVRPHLIFVPCLYSTGHPPLLPTRSVGAEL</sequence>
<accession>A0A4P7NJ77</accession>
<reference evidence="1 2" key="1">
    <citation type="journal article" date="2019" name="Mol. Biol. Evol.">
        <title>Blast fungal genomes show frequent chromosomal changes, gene gains and losses, and effector gene turnover.</title>
        <authorList>
            <person name="Gomez Luciano L.B."/>
            <person name="Jason Tsai I."/>
            <person name="Chuma I."/>
            <person name="Tosa Y."/>
            <person name="Chen Y.H."/>
            <person name="Li J.Y."/>
            <person name="Li M.Y."/>
            <person name="Jade Lu M.Y."/>
            <person name="Nakayashiki H."/>
            <person name="Li W.H."/>
        </authorList>
    </citation>
    <scope>NUCLEOTIDE SEQUENCE [LARGE SCALE GENOMIC DNA]</scope>
    <source>
        <strain evidence="1">MZ5-1-6</strain>
    </source>
</reference>
<evidence type="ECO:0000313" key="1">
    <source>
        <dbReference type="EMBL" id="QBZ62107.1"/>
    </source>
</evidence>
<protein>
    <submittedName>
        <fullName evidence="1">Uncharacterized protein</fullName>
    </submittedName>
</protein>
<dbReference type="EMBL" id="CP034208">
    <property type="protein sequence ID" value="QBZ62107.1"/>
    <property type="molecule type" value="Genomic_DNA"/>
</dbReference>
<name>A0A4P7NJ77_PYROR</name>
<dbReference type="Proteomes" id="UP000294847">
    <property type="component" value="Chromosome 5"/>
</dbReference>
<gene>
    <name evidence="1" type="ORF">PoMZ_10981</name>
</gene>
<evidence type="ECO:0000313" key="2">
    <source>
        <dbReference type="Proteomes" id="UP000294847"/>
    </source>
</evidence>
<organism evidence="1 2">
    <name type="scientific">Pyricularia oryzae</name>
    <name type="common">Rice blast fungus</name>
    <name type="synonym">Magnaporthe oryzae</name>
    <dbReference type="NCBI Taxonomy" id="318829"/>
    <lineage>
        <taxon>Eukaryota</taxon>
        <taxon>Fungi</taxon>
        <taxon>Dikarya</taxon>
        <taxon>Ascomycota</taxon>
        <taxon>Pezizomycotina</taxon>
        <taxon>Sordariomycetes</taxon>
        <taxon>Sordariomycetidae</taxon>
        <taxon>Magnaporthales</taxon>
        <taxon>Pyriculariaceae</taxon>
        <taxon>Pyricularia</taxon>
    </lineage>
</organism>